<gene>
    <name evidence="2" type="ORF">G7B40_017530</name>
</gene>
<feature type="transmembrane region" description="Helical" evidence="1">
    <location>
        <begin position="134"/>
        <end position="162"/>
    </location>
</feature>
<reference evidence="3" key="1">
    <citation type="journal article" date="2021" name="Science">
        <title>Hunting the eagle killer: A cyanobacterial neurotoxin causes vacuolar myelinopathy.</title>
        <authorList>
            <person name="Breinlinger S."/>
            <person name="Phillips T.J."/>
            <person name="Haram B.N."/>
            <person name="Mares J."/>
            <person name="Martinez Yerena J.A."/>
            <person name="Hrouzek P."/>
            <person name="Sobotka R."/>
            <person name="Henderson W.M."/>
            <person name="Schmieder P."/>
            <person name="Williams S.M."/>
            <person name="Lauderdale J.D."/>
            <person name="Wilde H.D."/>
            <person name="Gerrin W."/>
            <person name="Kust A."/>
            <person name="Washington J.W."/>
            <person name="Wagner C."/>
            <person name="Geier B."/>
            <person name="Liebeke M."/>
            <person name="Enke H."/>
            <person name="Niedermeyer T.H.J."/>
            <person name="Wilde S.B."/>
        </authorList>
    </citation>
    <scope>NUCLEOTIDE SEQUENCE [LARGE SCALE GENOMIC DNA]</scope>
    <source>
        <strain evidence="3">Thurmond2011</strain>
    </source>
</reference>
<comment type="caution">
    <text evidence="2">The sequence shown here is derived from an EMBL/GenBank/DDBJ whole genome shotgun (WGS) entry which is preliminary data.</text>
</comment>
<protein>
    <submittedName>
        <fullName evidence="2">DUF4112 domain-containing protein</fullName>
    </submittedName>
</protein>
<evidence type="ECO:0000256" key="1">
    <source>
        <dbReference type="SAM" id="Phobius"/>
    </source>
</evidence>
<sequence>MSQPRHQFPTIEPDSKAATLMRLREMSRMLDRVITIPIIKLPVGLDPIMGIIPVGGDFLGFLLSAYIVFEAARLGVSASTLSRMALNIIIDGLIGAIPVFGDLFDFAWTANQYNIKLLEEHLKSPRRRKSADGWFVLIVLGGLSVFAIGLVAFVVLVIKLLIGALTGS</sequence>
<dbReference type="EMBL" id="JAALHA020000008">
    <property type="protein sequence ID" value="MDR9896345.1"/>
    <property type="molecule type" value="Genomic_DNA"/>
</dbReference>
<dbReference type="PANTHER" id="PTHR35519">
    <property type="entry name" value="MEMBRANE PROTEINS"/>
    <property type="match status" value="1"/>
</dbReference>
<feature type="transmembrane region" description="Helical" evidence="1">
    <location>
        <begin position="58"/>
        <end position="76"/>
    </location>
</feature>
<proteinExistence type="predicted"/>
<evidence type="ECO:0000313" key="3">
    <source>
        <dbReference type="Proteomes" id="UP000667802"/>
    </source>
</evidence>
<keyword evidence="1" id="KW-0472">Membrane</keyword>
<dbReference type="PANTHER" id="PTHR35519:SF2">
    <property type="entry name" value="PH DOMAIN PROTEIN"/>
    <property type="match status" value="1"/>
</dbReference>
<keyword evidence="1" id="KW-0812">Transmembrane</keyword>
<dbReference type="AlphaFoldDB" id="A0AAP5M8K3"/>
<dbReference type="InterPro" id="IPR025187">
    <property type="entry name" value="DUF4112"/>
</dbReference>
<name>A0AAP5M8K3_9CYAN</name>
<keyword evidence="3" id="KW-1185">Reference proteome</keyword>
<keyword evidence="1" id="KW-1133">Transmembrane helix</keyword>
<dbReference type="Pfam" id="PF13430">
    <property type="entry name" value="DUF4112"/>
    <property type="match status" value="1"/>
</dbReference>
<evidence type="ECO:0000313" key="2">
    <source>
        <dbReference type="EMBL" id="MDR9896345.1"/>
    </source>
</evidence>
<dbReference type="RefSeq" id="WP_208339294.1">
    <property type="nucleotide sequence ID" value="NZ_CAWQFN010000502.1"/>
</dbReference>
<organism evidence="2 3">
    <name type="scientific">Aetokthonos hydrillicola Thurmond2011</name>
    <dbReference type="NCBI Taxonomy" id="2712845"/>
    <lineage>
        <taxon>Bacteria</taxon>
        <taxon>Bacillati</taxon>
        <taxon>Cyanobacteriota</taxon>
        <taxon>Cyanophyceae</taxon>
        <taxon>Nostocales</taxon>
        <taxon>Hapalosiphonaceae</taxon>
        <taxon>Aetokthonos</taxon>
    </lineage>
</organism>
<dbReference type="Proteomes" id="UP000667802">
    <property type="component" value="Unassembled WGS sequence"/>
</dbReference>
<accession>A0AAP5M8K3</accession>